<evidence type="ECO:0000259" key="9">
    <source>
        <dbReference type="PROSITE" id="PS51918"/>
    </source>
</evidence>
<dbReference type="SFLD" id="SFLDG01082">
    <property type="entry name" value="B12-binding_domain_containing"/>
    <property type="match status" value="1"/>
</dbReference>
<dbReference type="InterPro" id="IPR051198">
    <property type="entry name" value="BchE-like"/>
</dbReference>
<dbReference type="InterPro" id="IPR023404">
    <property type="entry name" value="rSAM_horseshoe"/>
</dbReference>
<evidence type="ECO:0000256" key="1">
    <source>
        <dbReference type="ARBA" id="ARBA00001966"/>
    </source>
</evidence>
<proteinExistence type="predicted"/>
<dbReference type="Proteomes" id="UP001501231">
    <property type="component" value="Unassembled WGS sequence"/>
</dbReference>
<dbReference type="InterPro" id="IPR006158">
    <property type="entry name" value="Cobalamin-bd"/>
</dbReference>
<protein>
    <submittedName>
        <fullName evidence="10">Radical SAM protein</fullName>
    </submittedName>
</protein>
<evidence type="ECO:0000259" key="8">
    <source>
        <dbReference type="PROSITE" id="PS51332"/>
    </source>
</evidence>
<dbReference type="Pfam" id="PF04055">
    <property type="entry name" value="Radical_SAM"/>
    <property type="match status" value="1"/>
</dbReference>
<dbReference type="PROSITE" id="PS51918">
    <property type="entry name" value="RADICAL_SAM"/>
    <property type="match status" value="1"/>
</dbReference>
<dbReference type="Gene3D" id="3.80.30.20">
    <property type="entry name" value="tm_1862 like domain"/>
    <property type="match status" value="1"/>
</dbReference>
<name>A0ABP5VN61_9ACTN</name>
<evidence type="ECO:0000256" key="7">
    <source>
        <dbReference type="ARBA" id="ARBA00023014"/>
    </source>
</evidence>
<dbReference type="SFLD" id="SFLDG01123">
    <property type="entry name" value="methyltransferase_(Class_B)"/>
    <property type="match status" value="1"/>
</dbReference>
<dbReference type="CDD" id="cd01335">
    <property type="entry name" value="Radical_SAM"/>
    <property type="match status" value="1"/>
</dbReference>
<keyword evidence="2" id="KW-0489">Methyltransferase</keyword>
<keyword evidence="3" id="KW-0808">Transferase</keyword>
<evidence type="ECO:0000256" key="2">
    <source>
        <dbReference type="ARBA" id="ARBA00022603"/>
    </source>
</evidence>
<gene>
    <name evidence="10" type="ORF">GCM10010191_14770</name>
</gene>
<evidence type="ECO:0000256" key="4">
    <source>
        <dbReference type="ARBA" id="ARBA00022691"/>
    </source>
</evidence>
<feature type="domain" description="Radical SAM core" evidence="9">
    <location>
        <begin position="197"/>
        <end position="445"/>
    </location>
</feature>
<evidence type="ECO:0000256" key="6">
    <source>
        <dbReference type="ARBA" id="ARBA00023004"/>
    </source>
</evidence>
<evidence type="ECO:0000313" key="11">
    <source>
        <dbReference type="Proteomes" id="UP001501231"/>
    </source>
</evidence>
<accession>A0ABP5VN61</accession>
<comment type="cofactor">
    <cofactor evidence="1">
        <name>[4Fe-4S] cluster</name>
        <dbReference type="ChEBI" id="CHEBI:49883"/>
    </cofactor>
</comment>
<dbReference type="SUPFAM" id="SSF102114">
    <property type="entry name" value="Radical SAM enzymes"/>
    <property type="match status" value="1"/>
</dbReference>
<dbReference type="InterPro" id="IPR058240">
    <property type="entry name" value="rSAM_sf"/>
</dbReference>
<keyword evidence="5" id="KW-0479">Metal-binding</keyword>
<keyword evidence="4" id="KW-0949">S-adenosyl-L-methionine</keyword>
<dbReference type="InterPro" id="IPR034466">
    <property type="entry name" value="Methyltransferase_Class_B"/>
</dbReference>
<comment type="caution">
    <text evidence="10">The sequence shown here is derived from an EMBL/GenBank/DDBJ whole genome shotgun (WGS) entry which is preliminary data.</text>
</comment>
<evidence type="ECO:0000256" key="3">
    <source>
        <dbReference type="ARBA" id="ARBA00022679"/>
    </source>
</evidence>
<dbReference type="InterPro" id="IPR006638">
    <property type="entry name" value="Elp3/MiaA/NifB-like_rSAM"/>
</dbReference>
<keyword evidence="7" id="KW-0411">Iron-sulfur</keyword>
<reference evidence="11" key="1">
    <citation type="journal article" date="2019" name="Int. J. Syst. Evol. Microbiol.">
        <title>The Global Catalogue of Microorganisms (GCM) 10K type strain sequencing project: providing services to taxonomists for standard genome sequencing and annotation.</title>
        <authorList>
            <consortium name="The Broad Institute Genomics Platform"/>
            <consortium name="The Broad Institute Genome Sequencing Center for Infectious Disease"/>
            <person name="Wu L."/>
            <person name="Ma J."/>
        </authorList>
    </citation>
    <scope>NUCLEOTIDE SEQUENCE [LARGE SCALE GENOMIC DNA]</scope>
    <source>
        <strain evidence="11">JCM 3325</strain>
    </source>
</reference>
<dbReference type="EMBL" id="BAAARW010000005">
    <property type="protein sequence ID" value="GAA2407484.1"/>
    <property type="molecule type" value="Genomic_DNA"/>
</dbReference>
<keyword evidence="6" id="KW-0408">Iron</keyword>
<dbReference type="SMART" id="SM00729">
    <property type="entry name" value="Elp3"/>
    <property type="match status" value="1"/>
</dbReference>
<evidence type="ECO:0000313" key="10">
    <source>
        <dbReference type="EMBL" id="GAA2407484.1"/>
    </source>
</evidence>
<organism evidence="10 11">
    <name type="scientific">Actinomadura vinacea</name>
    <dbReference type="NCBI Taxonomy" id="115336"/>
    <lineage>
        <taxon>Bacteria</taxon>
        <taxon>Bacillati</taxon>
        <taxon>Actinomycetota</taxon>
        <taxon>Actinomycetes</taxon>
        <taxon>Streptosporangiales</taxon>
        <taxon>Thermomonosporaceae</taxon>
        <taxon>Actinomadura</taxon>
    </lineage>
</organism>
<dbReference type="Pfam" id="PF02310">
    <property type="entry name" value="B12-binding"/>
    <property type="match status" value="1"/>
</dbReference>
<dbReference type="Gene3D" id="3.40.50.280">
    <property type="entry name" value="Cobalamin-binding domain"/>
    <property type="match status" value="1"/>
</dbReference>
<keyword evidence="11" id="KW-1185">Reference proteome</keyword>
<dbReference type="InterPro" id="IPR007197">
    <property type="entry name" value="rSAM"/>
</dbReference>
<dbReference type="PROSITE" id="PS51332">
    <property type="entry name" value="B12_BINDING"/>
    <property type="match status" value="1"/>
</dbReference>
<sequence length="477" mass="52613">MVGADPNRPLDCVFINAPLRDYAERPRVNDYTLPVLGMAYIATYATAHGFNVAILDAEAHGLPVADVITLVNRLEPRWVGLNLLAPTYELSAHIAAHLDPAIQIMAGGHHAKAMPTRILSDPRMRRCAALVLGEAETRVTELLHDLGNRTRLPGVMWRDPATGQPVTGRGPGAYLAPDIDALPFVDRAFLAQDPYPAGGRIEANMVGARGCPYDCSFCGAAVSANPDVTIRTRSPEAILAEMHHLRECYQVDAFRFVDDLFLGARRVIDQMMAAFTDAEVGSWAEWDATGRINVLHRLPDATLDGLAVNGLREVALGIESGSERMLKYIDKRLSPDMARSVVTRLAERGINVKGYFILGFPTETRAELAATVELVHRLWDLTDTLPGQFRASMFEFRPYPGTPEWDRLMATGRFTADQLLDYAAVDLTGHGAQEAMRERDEFNFSVGVQFGESAVEEIRARLVELSRRQHARNQAAV</sequence>
<evidence type="ECO:0000256" key="5">
    <source>
        <dbReference type="ARBA" id="ARBA00022723"/>
    </source>
</evidence>
<dbReference type="PANTHER" id="PTHR43409:SF7">
    <property type="entry name" value="BLL1977 PROTEIN"/>
    <property type="match status" value="1"/>
</dbReference>
<feature type="domain" description="B12-binding" evidence="8">
    <location>
        <begin position="18"/>
        <end position="153"/>
    </location>
</feature>
<dbReference type="SFLD" id="SFLDS00029">
    <property type="entry name" value="Radical_SAM"/>
    <property type="match status" value="1"/>
</dbReference>
<dbReference type="PANTHER" id="PTHR43409">
    <property type="entry name" value="ANAEROBIC MAGNESIUM-PROTOPORPHYRIN IX MONOMETHYL ESTER CYCLASE-RELATED"/>
    <property type="match status" value="1"/>
</dbReference>